<dbReference type="Pfam" id="PF01041">
    <property type="entry name" value="DegT_DnrJ_EryC1"/>
    <property type="match status" value="1"/>
</dbReference>
<reference evidence="6 7" key="1">
    <citation type="submission" date="2017-09" db="EMBL/GenBank/DDBJ databases">
        <title>Depth-based differentiation of microbial function through sediment-hosted aquifers and enrichment of novel symbionts in the deep terrestrial subsurface.</title>
        <authorList>
            <person name="Probst A.J."/>
            <person name="Ladd B."/>
            <person name="Jarett J.K."/>
            <person name="Geller-Mcgrath D.E."/>
            <person name="Sieber C.M."/>
            <person name="Emerson J.B."/>
            <person name="Anantharaman K."/>
            <person name="Thomas B.C."/>
            <person name="Malmstrom R."/>
            <person name="Stieglmeier M."/>
            <person name="Klingl A."/>
            <person name="Woyke T."/>
            <person name="Ryan C.M."/>
            <person name="Banfield J.F."/>
        </authorList>
    </citation>
    <scope>NUCLEOTIDE SEQUENCE [LARGE SCALE GENOMIC DNA]</scope>
    <source>
        <strain evidence="6">CG22_combo_CG10-13_8_21_14_all_47_15</strain>
    </source>
</reference>
<dbReference type="InterPro" id="IPR015422">
    <property type="entry name" value="PyrdxlP-dep_Trfase_small"/>
</dbReference>
<organism evidence="6 7">
    <name type="scientific">Candidatus Lloydbacteria bacterium CG22_combo_CG10-13_8_21_14_all_47_15</name>
    <dbReference type="NCBI Taxonomy" id="1974635"/>
    <lineage>
        <taxon>Bacteria</taxon>
        <taxon>Candidatus Lloydiibacteriota</taxon>
    </lineage>
</organism>
<sequence>MIPFNNFTREYKSVKADIDSAVYRVLKRGWFVLGPEVAIFEKTFAKYIGAKYCVGVNSATDALYLSLVCAGIGKGDEVIVPVNTAIPTATAVIMSGATPVFVDCDESFLIDVLKIEKAITKKTRAIIPVHLYGKACDMNKLKKLAKSRKLMLIEDCAQSAGAEWDGKKVGSFGDFSAFSFYPTKNIGAYGDGGAILTNDITRYKKLLAMRFYGQAEKNISSVFGVNSRLDEIQAAILRAKLKYLDRWNKKRQHIAELYRRLITNPKVILPPEEIGDGHVYHLFVVRVKNREDVIEQLQKHGIQALVHYPMMLARQPFFKRHAKGVFPRAGKFESEILSLPMHPFLEKHEIKKIADVINSI</sequence>
<evidence type="ECO:0000256" key="5">
    <source>
        <dbReference type="RuleBase" id="RU004508"/>
    </source>
</evidence>
<dbReference type="GO" id="GO:0008483">
    <property type="term" value="F:transaminase activity"/>
    <property type="evidence" value="ECO:0007669"/>
    <property type="project" value="TreeGrafter"/>
</dbReference>
<comment type="caution">
    <text evidence="6">The sequence shown here is derived from an EMBL/GenBank/DDBJ whole genome shotgun (WGS) entry which is preliminary data.</text>
</comment>
<dbReference type="EMBL" id="PCTL01000007">
    <property type="protein sequence ID" value="PIP73774.1"/>
    <property type="molecule type" value="Genomic_DNA"/>
</dbReference>
<evidence type="ECO:0000256" key="1">
    <source>
        <dbReference type="ARBA" id="ARBA00022898"/>
    </source>
</evidence>
<dbReference type="InterPro" id="IPR000653">
    <property type="entry name" value="DegT/StrS_aminotransferase"/>
</dbReference>
<dbReference type="GO" id="GO:0030170">
    <property type="term" value="F:pyridoxal phosphate binding"/>
    <property type="evidence" value="ECO:0007669"/>
    <property type="project" value="TreeGrafter"/>
</dbReference>
<evidence type="ECO:0000313" key="7">
    <source>
        <dbReference type="Proteomes" id="UP000230638"/>
    </source>
</evidence>
<feature type="modified residue" description="N6-(pyridoxal phosphate)lysine" evidence="4">
    <location>
        <position position="184"/>
    </location>
</feature>
<dbReference type="InterPro" id="IPR015424">
    <property type="entry name" value="PyrdxlP-dep_Trfase"/>
</dbReference>
<evidence type="ECO:0000256" key="2">
    <source>
        <dbReference type="ARBA" id="ARBA00037999"/>
    </source>
</evidence>
<dbReference type="Gene3D" id="3.40.640.10">
    <property type="entry name" value="Type I PLP-dependent aspartate aminotransferase-like (Major domain)"/>
    <property type="match status" value="1"/>
</dbReference>
<dbReference type="GO" id="GO:0000271">
    <property type="term" value="P:polysaccharide biosynthetic process"/>
    <property type="evidence" value="ECO:0007669"/>
    <property type="project" value="TreeGrafter"/>
</dbReference>
<keyword evidence="1 4" id="KW-0663">Pyridoxal phosphate</keyword>
<proteinExistence type="inferred from homology"/>
<dbReference type="Proteomes" id="UP000230638">
    <property type="component" value="Unassembled WGS sequence"/>
</dbReference>
<protein>
    <submittedName>
        <fullName evidence="6">Erythromycin biosynthesis sensory transduction protein eryC1</fullName>
    </submittedName>
</protein>
<dbReference type="SUPFAM" id="SSF53383">
    <property type="entry name" value="PLP-dependent transferases"/>
    <property type="match status" value="1"/>
</dbReference>
<evidence type="ECO:0000313" key="6">
    <source>
        <dbReference type="EMBL" id="PIP73774.1"/>
    </source>
</evidence>
<evidence type="ECO:0000256" key="3">
    <source>
        <dbReference type="PIRSR" id="PIRSR000390-1"/>
    </source>
</evidence>
<dbReference type="CDD" id="cd00616">
    <property type="entry name" value="AHBA_syn"/>
    <property type="match status" value="1"/>
</dbReference>
<dbReference type="PANTHER" id="PTHR30244:SF36">
    <property type="entry name" value="3-OXO-GLUCOSE-6-PHOSPHATE:GLUTAMATE AMINOTRANSFERASE"/>
    <property type="match status" value="1"/>
</dbReference>
<comment type="similarity">
    <text evidence="2 5">Belongs to the DegT/DnrJ/EryC1 family.</text>
</comment>
<dbReference type="PIRSF" id="PIRSF000390">
    <property type="entry name" value="PLP_StrS"/>
    <property type="match status" value="1"/>
</dbReference>
<dbReference type="InterPro" id="IPR015421">
    <property type="entry name" value="PyrdxlP-dep_Trfase_major"/>
</dbReference>
<dbReference type="Gene3D" id="3.90.1150.10">
    <property type="entry name" value="Aspartate Aminotransferase, domain 1"/>
    <property type="match status" value="1"/>
</dbReference>
<accession>A0A2H0CV58</accession>
<evidence type="ECO:0000256" key="4">
    <source>
        <dbReference type="PIRSR" id="PIRSR000390-2"/>
    </source>
</evidence>
<feature type="active site" description="Proton acceptor" evidence="3">
    <location>
        <position position="184"/>
    </location>
</feature>
<dbReference type="AlphaFoldDB" id="A0A2H0CV58"/>
<dbReference type="PANTHER" id="PTHR30244">
    <property type="entry name" value="TRANSAMINASE"/>
    <property type="match status" value="1"/>
</dbReference>
<gene>
    <name evidence="6" type="ORF">COW88_00890</name>
</gene>
<name>A0A2H0CV58_9BACT</name>